<dbReference type="VEuPathDB" id="FungiDB:CJI97_001735"/>
<dbReference type="PANTHER" id="PTHR28008">
    <property type="entry name" value="DOMAIN PROTEIN, PUTATIVE (AFU_ORTHOLOGUE AFUA_3G10980)-RELATED"/>
    <property type="match status" value="1"/>
</dbReference>
<feature type="transmembrane region" description="Helical" evidence="1">
    <location>
        <begin position="33"/>
        <end position="49"/>
    </location>
</feature>
<dbReference type="VEuPathDB" id="FungiDB:B9J08_001575"/>
<dbReference type="EMBL" id="PEKT03000001">
    <property type="protein sequence ID" value="KAK8441734.1"/>
    <property type="molecule type" value="Genomic_DNA"/>
</dbReference>
<dbReference type="AlphaFoldDB" id="A0A2H0ZXU4"/>
<feature type="transmembrane region" description="Helical" evidence="1">
    <location>
        <begin position="87"/>
        <end position="105"/>
    </location>
</feature>
<dbReference type="EMBL" id="PEKT02000004">
    <property type="protein sequence ID" value="PIS55476.1"/>
    <property type="molecule type" value="Genomic_DNA"/>
</dbReference>
<dbReference type="VEuPathDB" id="FungiDB:CJI96_0000043"/>
<feature type="transmembrane region" description="Helical" evidence="1">
    <location>
        <begin position="56"/>
        <end position="75"/>
    </location>
</feature>
<dbReference type="Pfam" id="PF04892">
    <property type="entry name" value="VanZ"/>
    <property type="match status" value="1"/>
</dbReference>
<dbReference type="NCBIfam" id="NF037970">
    <property type="entry name" value="vanZ_1"/>
    <property type="match status" value="1"/>
</dbReference>
<sequence length="148" mass="16288">MVRVSAFIAFCITLLVAAYLGFASIHLKHDKLVHFVTFVLLTVESFLLSEKSRHQIMAVTTMLCACVASEYIQSFVNPSRVFDSKDILANVCGVAAATLCCIVLVPRKRRIRRQVAMELDVQPSGTPLTPGSEDEVEGFVNVRASEIV</sequence>
<dbReference type="VEuPathDB" id="FungiDB:CJJ09_001908"/>
<organism evidence="4">
    <name type="scientific">Candidozyma auris</name>
    <name type="common">Yeast</name>
    <name type="synonym">Candida auris</name>
    <dbReference type="NCBI Taxonomy" id="498019"/>
    <lineage>
        <taxon>Eukaryota</taxon>
        <taxon>Fungi</taxon>
        <taxon>Dikarya</taxon>
        <taxon>Ascomycota</taxon>
        <taxon>Saccharomycotina</taxon>
        <taxon>Pichiomycetes</taxon>
        <taxon>Metschnikowiaceae</taxon>
        <taxon>Candidozyma</taxon>
    </lineage>
</organism>
<dbReference type="PANTHER" id="PTHR28008:SF1">
    <property type="entry name" value="DOMAIN PROTEIN, PUTATIVE (AFU_ORTHOLOGUE AFUA_3G10980)-RELATED"/>
    <property type="match status" value="1"/>
</dbReference>
<evidence type="ECO:0000256" key="1">
    <source>
        <dbReference type="SAM" id="Phobius"/>
    </source>
</evidence>
<reference evidence="4" key="2">
    <citation type="submission" date="2017-11" db="EMBL/GenBank/DDBJ databases">
        <title>Candida auris genome assembly and annotation.</title>
        <authorList>
            <person name="Munoz J.F."/>
            <person name="Gade L.G."/>
            <person name="Chow N.A."/>
            <person name="Litvintseva A.P."/>
            <person name="Loparev V.N."/>
            <person name="Cuomo C.A."/>
        </authorList>
    </citation>
    <scope>NUCLEOTIDE SEQUENCE</scope>
    <source>
        <strain evidence="4">B8441</strain>
    </source>
</reference>
<dbReference type="VEuPathDB" id="FungiDB:QG37_03447"/>
<dbReference type="InterPro" id="IPR006976">
    <property type="entry name" value="VanZ-like"/>
</dbReference>
<keyword evidence="1" id="KW-1133">Transmembrane helix</keyword>
<keyword evidence="1" id="KW-0812">Transmembrane</keyword>
<reference evidence="3" key="4">
    <citation type="submission" date="2024-03" db="EMBL/GenBank/DDBJ databases">
        <title>Improved genome assembly of Candida auris strain B8441 and annotation of B11205.</title>
        <authorList>
            <person name="Cauldron N.C."/>
            <person name="Shea T."/>
            <person name="Cuomo C.A."/>
        </authorList>
    </citation>
    <scope>NUCLEOTIDE SEQUENCE</scope>
    <source>
        <strain evidence="3">B8441</strain>
    </source>
</reference>
<evidence type="ECO:0000313" key="4">
    <source>
        <dbReference type="EMBL" id="PIS55476.1"/>
    </source>
</evidence>
<proteinExistence type="predicted"/>
<evidence type="ECO:0000313" key="3">
    <source>
        <dbReference type="EMBL" id="KAK8441734.1"/>
    </source>
</evidence>
<keyword evidence="1" id="KW-0472">Membrane</keyword>
<accession>A0A2H0ZXU4</accession>
<reference evidence="3 5" key="3">
    <citation type="journal article" date="2018" name="Nat. Commun.">
        <title>Genomic insights into multidrug-resistance, mating and virulence in Candida auris and related emerging species.</title>
        <authorList>
            <person name="Munoz J.F."/>
            <person name="Gade L."/>
            <person name="Chow N.A."/>
            <person name="Loparev V.N."/>
            <person name="Juieng P."/>
            <person name="Berkow E.L."/>
            <person name="Farrer R.A."/>
            <person name="Litvintseva A.P."/>
            <person name="Cuomo C.A."/>
        </authorList>
    </citation>
    <scope>GENOME REANNOTATION</scope>
    <source>
        <strain evidence="3 5">B8441</strain>
    </source>
</reference>
<evidence type="ECO:0000259" key="2">
    <source>
        <dbReference type="Pfam" id="PF04892"/>
    </source>
</evidence>
<dbReference type="Proteomes" id="UP000230249">
    <property type="component" value="Unassembled WGS sequence"/>
</dbReference>
<dbReference type="OMA" id="SMPAREG"/>
<protein>
    <recommendedName>
        <fullName evidence="2">VanZ-like domain-containing protein</fullName>
    </recommendedName>
</protein>
<evidence type="ECO:0000313" key="5">
    <source>
        <dbReference type="Proteomes" id="UP000230249"/>
    </source>
</evidence>
<gene>
    <name evidence="3" type="ORF">B9J08_00046</name>
    <name evidence="4" type="ORF">B9J08_001575</name>
</gene>
<comment type="caution">
    <text evidence="4">The sequence shown here is derived from an EMBL/GenBank/DDBJ whole genome shotgun (WGS) entry which is preliminary data.</text>
</comment>
<keyword evidence="5" id="KW-1185">Reference proteome</keyword>
<dbReference type="VEuPathDB" id="FungiDB:CJJ07_000128"/>
<reference evidence="4 5" key="1">
    <citation type="journal article" date="2017" name="Clin. Infect. Dis.">
        <title>Simultaneous emergence of multidrug-resistant Candida auris on 3 continents confirmed by whole-genome sequencing and epidemiological analyses.</title>
        <authorList>
            <person name="Lockhart S.R."/>
            <person name="Etienne K.A."/>
            <person name="Vallabhaneni S."/>
            <person name="Farooqi J."/>
            <person name="Chowdhary A."/>
            <person name="Govender N.P."/>
            <person name="Colombo A.L."/>
            <person name="Calvo B."/>
            <person name="Cuomo C.A."/>
            <person name="Desjardins C.A."/>
            <person name="Berkow E.L."/>
            <person name="Castanheira M."/>
            <person name="Magobo R.E."/>
            <person name="Jabeen K."/>
            <person name="Asghar R.J."/>
            <person name="Meis J.F."/>
            <person name="Jackson B."/>
            <person name="Chiller T."/>
            <person name="Litvintseva A.P."/>
        </authorList>
    </citation>
    <scope>NUCLEOTIDE SEQUENCE [LARGE SCALE GENOMIC DNA]</scope>
    <source>
        <strain evidence="4 5">B8441</strain>
    </source>
</reference>
<name>A0A2H0ZXU4_CANAR</name>
<feature type="domain" description="VanZ-like" evidence="2">
    <location>
        <begin position="29"/>
        <end position="104"/>
    </location>
</feature>